<comment type="caution">
    <text evidence="1">The sequence shown here is derived from an EMBL/GenBank/DDBJ whole genome shotgun (WGS) entry which is preliminary data.</text>
</comment>
<organism evidence="1 2">
    <name type="scientific">Amazona aestiva</name>
    <name type="common">Blue-fronted Amazon parrot</name>
    <dbReference type="NCBI Taxonomy" id="12930"/>
    <lineage>
        <taxon>Eukaryota</taxon>
        <taxon>Metazoa</taxon>
        <taxon>Chordata</taxon>
        <taxon>Craniata</taxon>
        <taxon>Vertebrata</taxon>
        <taxon>Euteleostomi</taxon>
        <taxon>Archelosauria</taxon>
        <taxon>Archosauria</taxon>
        <taxon>Dinosauria</taxon>
        <taxon>Saurischia</taxon>
        <taxon>Theropoda</taxon>
        <taxon>Coelurosauria</taxon>
        <taxon>Aves</taxon>
        <taxon>Neognathae</taxon>
        <taxon>Neoaves</taxon>
        <taxon>Telluraves</taxon>
        <taxon>Australaves</taxon>
        <taxon>Psittaciformes</taxon>
        <taxon>Psittacidae</taxon>
        <taxon>Amazona</taxon>
    </lineage>
</organism>
<dbReference type="EMBL" id="LMAW01002681">
    <property type="protein sequence ID" value="KQK78210.1"/>
    <property type="molecule type" value="Genomic_DNA"/>
</dbReference>
<dbReference type="Proteomes" id="UP000051836">
    <property type="component" value="Unassembled WGS sequence"/>
</dbReference>
<gene>
    <name evidence="1" type="ORF">AAES_116825</name>
</gene>
<proteinExistence type="predicted"/>
<evidence type="ECO:0000313" key="2">
    <source>
        <dbReference type="Proteomes" id="UP000051836"/>
    </source>
</evidence>
<accession>A0A0Q3URC6</accession>
<sequence>MAFIKDKLNPRSNHNLETVSWAFAEKWLKIEDPLNQQQYKGSSVNLENIIASAKVMKSVTLEYQIESKPKCIHMYK</sequence>
<dbReference type="AlphaFoldDB" id="A0A0Q3URC6"/>
<protein>
    <submittedName>
        <fullName evidence="1">Uncharacterized protein</fullName>
    </submittedName>
</protein>
<reference evidence="1 2" key="1">
    <citation type="submission" date="2015-10" db="EMBL/GenBank/DDBJ databases">
        <authorList>
            <person name="Gilbert D.G."/>
        </authorList>
    </citation>
    <scope>NUCLEOTIDE SEQUENCE [LARGE SCALE GENOMIC DNA]</scope>
    <source>
        <strain evidence="1">FVVF132</strain>
    </source>
</reference>
<name>A0A0Q3URC6_AMAAE</name>
<evidence type="ECO:0000313" key="1">
    <source>
        <dbReference type="EMBL" id="KQK78210.1"/>
    </source>
</evidence>
<keyword evidence="2" id="KW-1185">Reference proteome</keyword>